<evidence type="ECO:0000313" key="9">
    <source>
        <dbReference type="Proteomes" id="UP001266305"/>
    </source>
</evidence>
<keyword evidence="6" id="KW-1133">Transmembrane helix</keyword>
<keyword evidence="9" id="KW-1185">Reference proteome</keyword>
<protein>
    <submittedName>
        <fullName evidence="8">Uncharacterized protein</fullName>
    </submittedName>
</protein>
<evidence type="ECO:0000256" key="4">
    <source>
        <dbReference type="ARBA" id="ARBA00022692"/>
    </source>
</evidence>
<sequence length="209" mass="23194">MKVPVVVIDSYYYGRLVIAPLNIVLYNVFTPHGPDLYGRKFGKSLDKVIADGAGLESAWEESPAPEKGESEVASTASTLVVSRGLCKSLPLWKLDPKGILEQPSENPIAEFHSVAEVMERLLSELLDHNKTYPRVWDHIRHFTHSFLYFQKCYHFVFQRYRLEHYTVTSNWLGLGTEIPSGGAPQVTSVTLVAGAAVLPVPRAAVLGAE</sequence>
<keyword evidence="3" id="KW-0808">Transferase</keyword>
<dbReference type="InterPro" id="IPR005599">
    <property type="entry name" value="GPI_mannosylTrfase"/>
</dbReference>
<evidence type="ECO:0000313" key="8">
    <source>
        <dbReference type="EMBL" id="KAK2099455.1"/>
    </source>
</evidence>
<evidence type="ECO:0000256" key="1">
    <source>
        <dbReference type="ARBA" id="ARBA00004477"/>
    </source>
</evidence>
<comment type="caution">
    <text evidence="8">The sequence shown here is derived from an EMBL/GenBank/DDBJ whole genome shotgun (WGS) entry which is preliminary data.</text>
</comment>
<keyword evidence="7" id="KW-0472">Membrane</keyword>
<evidence type="ECO:0000256" key="6">
    <source>
        <dbReference type="ARBA" id="ARBA00022989"/>
    </source>
</evidence>
<evidence type="ECO:0000256" key="7">
    <source>
        <dbReference type="ARBA" id="ARBA00023136"/>
    </source>
</evidence>
<keyword evidence="4" id="KW-0812">Transmembrane</keyword>
<gene>
    <name evidence="8" type="ORF">P7K49_020803</name>
</gene>
<evidence type="ECO:0000256" key="3">
    <source>
        <dbReference type="ARBA" id="ARBA00022679"/>
    </source>
</evidence>
<reference evidence="8 9" key="1">
    <citation type="submission" date="2023-05" db="EMBL/GenBank/DDBJ databases">
        <title>B98-5 Cell Line De Novo Hybrid Assembly: An Optical Mapping Approach.</title>
        <authorList>
            <person name="Kananen K."/>
            <person name="Auerbach J.A."/>
            <person name="Kautto E."/>
            <person name="Blachly J.S."/>
        </authorList>
    </citation>
    <scope>NUCLEOTIDE SEQUENCE [LARGE SCALE GENOMIC DNA]</scope>
    <source>
        <strain evidence="8">B95-8</strain>
        <tissue evidence="8">Cell line</tissue>
    </source>
</reference>
<evidence type="ECO:0000256" key="5">
    <source>
        <dbReference type="ARBA" id="ARBA00022824"/>
    </source>
</evidence>
<evidence type="ECO:0000256" key="2">
    <source>
        <dbReference type="ARBA" id="ARBA00022676"/>
    </source>
</evidence>
<name>A0ABQ9UQV9_SAGOE</name>
<dbReference type="EMBL" id="JASSZA010000010">
    <property type="protein sequence ID" value="KAK2099455.1"/>
    <property type="molecule type" value="Genomic_DNA"/>
</dbReference>
<proteinExistence type="predicted"/>
<accession>A0ABQ9UQV9</accession>
<keyword evidence="2" id="KW-0328">Glycosyltransferase</keyword>
<dbReference type="Pfam" id="PF03901">
    <property type="entry name" value="Glyco_transf_22"/>
    <property type="match status" value="1"/>
</dbReference>
<comment type="subcellular location">
    <subcellularLocation>
        <location evidence="1">Endoplasmic reticulum membrane</location>
        <topology evidence="1">Multi-pass membrane protein</topology>
    </subcellularLocation>
</comment>
<organism evidence="8 9">
    <name type="scientific">Saguinus oedipus</name>
    <name type="common">Cotton-top tamarin</name>
    <name type="synonym">Oedipomidas oedipus</name>
    <dbReference type="NCBI Taxonomy" id="9490"/>
    <lineage>
        <taxon>Eukaryota</taxon>
        <taxon>Metazoa</taxon>
        <taxon>Chordata</taxon>
        <taxon>Craniata</taxon>
        <taxon>Vertebrata</taxon>
        <taxon>Euteleostomi</taxon>
        <taxon>Mammalia</taxon>
        <taxon>Eutheria</taxon>
        <taxon>Euarchontoglires</taxon>
        <taxon>Primates</taxon>
        <taxon>Haplorrhini</taxon>
        <taxon>Platyrrhini</taxon>
        <taxon>Cebidae</taxon>
        <taxon>Callitrichinae</taxon>
        <taxon>Saguinus</taxon>
    </lineage>
</organism>
<dbReference type="Proteomes" id="UP001266305">
    <property type="component" value="Unassembled WGS sequence"/>
</dbReference>
<keyword evidence="5" id="KW-0256">Endoplasmic reticulum</keyword>